<dbReference type="SUPFAM" id="SSF53098">
    <property type="entry name" value="Ribonuclease H-like"/>
    <property type="match status" value="1"/>
</dbReference>
<name>I4Z4A3_9HYPH</name>
<sequence length="468" mass="52993">MGWVEMSERELRRAEVLASVLAGRLTMSAAAGLMGITRRQAHRLARQFAEHGAAGLRHRARGRPSNRGLGPHVRQMAIAYVTENYRDFGPTLASQMLLERHALSVSRETLRTWMRQEGLWLSRKQRRQLHQPRLRRDHFGELVQIDGSEHRWFEDRGPRCTLIVFIDDATSRLVALRFVPSESALAYFETLKSYLTSHGRPLAFYSDKHSIFRVSKAQAQGGQGLTQFGRALSELGIEILCANSSQAKGRVERVNRTLQDRLVKELRLEGIATLEAANAYLPAFVARFNERFAIAPARSEDWHRPLERTSAQLDTILAWREQRYVTQHLALSYDRKRIILDETPLSVGLAGKYVETYEFPDGRLEVRWQGIALPYRMFDKDQRVTQAAIVENKRLSEVLSWVKARQDELRPVRPKTNSEAGGYVSRPKGRRGRMSFTDRYIAAKNAHAAASAGTAAIGEVSAAPAEAP</sequence>
<dbReference type="SUPFAM" id="SSF46689">
    <property type="entry name" value="Homeodomain-like"/>
    <property type="match status" value="1"/>
</dbReference>
<dbReference type="AlphaFoldDB" id="I4Z4A3"/>
<dbReference type="PANTHER" id="PTHR35004">
    <property type="entry name" value="TRANSPOSASE RV3428C-RELATED"/>
    <property type="match status" value="1"/>
</dbReference>
<evidence type="ECO:0000259" key="2">
    <source>
        <dbReference type="PROSITE" id="PS50994"/>
    </source>
</evidence>
<dbReference type="PROSITE" id="PS50994">
    <property type="entry name" value="INTEGRASE"/>
    <property type="match status" value="1"/>
</dbReference>
<dbReference type="InterPro" id="IPR036397">
    <property type="entry name" value="RNaseH_sf"/>
</dbReference>
<dbReference type="PANTHER" id="PTHR35004:SF7">
    <property type="entry name" value="INTEGRASE PROTEIN"/>
    <property type="match status" value="1"/>
</dbReference>
<evidence type="ECO:0000313" key="4">
    <source>
        <dbReference type="Proteomes" id="UP000003947"/>
    </source>
</evidence>
<dbReference type="GO" id="GO:0003676">
    <property type="term" value="F:nucleic acid binding"/>
    <property type="evidence" value="ECO:0007669"/>
    <property type="project" value="InterPro"/>
</dbReference>
<dbReference type="Gene3D" id="3.30.420.10">
    <property type="entry name" value="Ribonuclease H-like superfamily/Ribonuclease H"/>
    <property type="match status" value="1"/>
</dbReference>
<proteinExistence type="predicted"/>
<feature type="region of interest" description="Disordered" evidence="1">
    <location>
        <begin position="410"/>
        <end position="430"/>
    </location>
</feature>
<evidence type="ECO:0000313" key="3">
    <source>
        <dbReference type="EMBL" id="EIM31045.1"/>
    </source>
</evidence>
<dbReference type="EMBL" id="JH660633">
    <property type="protein sequence ID" value="EIM31045.1"/>
    <property type="molecule type" value="Genomic_DNA"/>
</dbReference>
<dbReference type="InterPro" id="IPR047797">
    <property type="entry name" value="ISNCY_transpos"/>
</dbReference>
<dbReference type="HOGENOM" id="CLU_041517_0_2_5"/>
<reference evidence="3 4" key="1">
    <citation type="submission" date="2012-02" db="EMBL/GenBank/DDBJ databases">
        <title>Improved High-Quality Draft sequence of Microvirga sp. WSM3557.</title>
        <authorList>
            <consortium name="US DOE Joint Genome Institute"/>
            <person name="Lucas S."/>
            <person name="Han J."/>
            <person name="Lapidus A."/>
            <person name="Cheng J.-F."/>
            <person name="Goodwin L."/>
            <person name="Pitluck S."/>
            <person name="Peters L."/>
            <person name="Zhang X."/>
            <person name="Detter J.C."/>
            <person name="Han C."/>
            <person name="Tapia R."/>
            <person name="Land M."/>
            <person name="Hauser L."/>
            <person name="Kyrpides N."/>
            <person name="Ivanova N."/>
            <person name="Pagani I."/>
            <person name="Brau L."/>
            <person name="Yates R."/>
            <person name="O'Hara G."/>
            <person name="Rui T."/>
            <person name="Howieson J."/>
            <person name="Reeve W."/>
            <person name="Woyke T."/>
        </authorList>
    </citation>
    <scope>NUCLEOTIDE SEQUENCE [LARGE SCALE GENOMIC DNA]</scope>
    <source>
        <strain evidence="3 4">WSM3557</strain>
    </source>
</reference>
<gene>
    <name evidence="3" type="ORF">MicloDRAFT_00000320</name>
</gene>
<accession>I4Z4A3</accession>
<dbReference type="Pfam" id="PF13518">
    <property type="entry name" value="HTH_28"/>
    <property type="match status" value="1"/>
</dbReference>
<dbReference type="GO" id="GO:0015074">
    <property type="term" value="P:DNA integration"/>
    <property type="evidence" value="ECO:0007669"/>
    <property type="project" value="InterPro"/>
</dbReference>
<protein>
    <submittedName>
        <fullName evidence="3">Integrase family protein</fullName>
    </submittedName>
</protein>
<dbReference type="RefSeq" id="WP_009488361.1">
    <property type="nucleotide sequence ID" value="NZ_CP141049.1"/>
</dbReference>
<dbReference type="OrthoDB" id="7319221at2"/>
<dbReference type="InterPro" id="IPR055247">
    <property type="entry name" value="InsJ-like_HTH"/>
</dbReference>
<feature type="domain" description="Integrase catalytic" evidence="2">
    <location>
        <begin position="128"/>
        <end position="313"/>
    </location>
</feature>
<dbReference type="InterPro" id="IPR009057">
    <property type="entry name" value="Homeodomain-like_sf"/>
</dbReference>
<evidence type="ECO:0000256" key="1">
    <source>
        <dbReference type="SAM" id="MobiDB-lite"/>
    </source>
</evidence>
<dbReference type="NCBIfam" id="NF033594">
    <property type="entry name" value="transpos_ISNCY_2"/>
    <property type="match status" value="1"/>
</dbReference>
<dbReference type="STRING" id="864069.MicloDRAFT_00000320"/>
<keyword evidence="4" id="KW-1185">Reference proteome</keyword>
<dbReference type="PATRIC" id="fig|864069.3.peg.36"/>
<organism evidence="3 4">
    <name type="scientific">Microvirga lotononidis</name>
    <dbReference type="NCBI Taxonomy" id="864069"/>
    <lineage>
        <taxon>Bacteria</taxon>
        <taxon>Pseudomonadati</taxon>
        <taxon>Pseudomonadota</taxon>
        <taxon>Alphaproteobacteria</taxon>
        <taxon>Hyphomicrobiales</taxon>
        <taxon>Methylobacteriaceae</taxon>
        <taxon>Microvirga</taxon>
    </lineage>
</organism>
<dbReference type="InterPro" id="IPR012337">
    <property type="entry name" value="RNaseH-like_sf"/>
</dbReference>
<dbReference type="InterPro" id="IPR001584">
    <property type="entry name" value="Integrase_cat-core"/>
</dbReference>
<dbReference type="Proteomes" id="UP000003947">
    <property type="component" value="Unassembled WGS sequence"/>
</dbReference>
<dbReference type="eggNOG" id="COG2801">
    <property type="taxonomic scope" value="Bacteria"/>
</dbReference>